<evidence type="ECO:0000259" key="6">
    <source>
        <dbReference type="Pfam" id="PF00324"/>
    </source>
</evidence>
<feature type="transmembrane region" description="Helical" evidence="5">
    <location>
        <begin position="741"/>
        <end position="763"/>
    </location>
</feature>
<dbReference type="OrthoDB" id="3900342at2759"/>
<dbReference type="AlphaFoldDB" id="A0A7H9I0F9"/>
<keyword evidence="2 5" id="KW-0812">Transmembrane</keyword>
<feature type="transmembrane region" description="Helical" evidence="5">
    <location>
        <begin position="348"/>
        <end position="378"/>
    </location>
</feature>
<evidence type="ECO:0000256" key="3">
    <source>
        <dbReference type="ARBA" id="ARBA00022989"/>
    </source>
</evidence>
<keyword evidence="4 5" id="KW-0472">Membrane</keyword>
<organism evidence="7 8">
    <name type="scientific">Torulaspora globosa</name>
    <dbReference type="NCBI Taxonomy" id="48254"/>
    <lineage>
        <taxon>Eukaryota</taxon>
        <taxon>Fungi</taxon>
        <taxon>Dikarya</taxon>
        <taxon>Ascomycota</taxon>
        <taxon>Saccharomycotina</taxon>
        <taxon>Saccharomycetes</taxon>
        <taxon>Saccharomycetales</taxon>
        <taxon>Saccharomycetaceae</taxon>
        <taxon>Torulaspora</taxon>
    </lineage>
</organism>
<feature type="transmembrane region" description="Helical" evidence="5">
    <location>
        <begin position="304"/>
        <end position="327"/>
    </location>
</feature>
<proteinExistence type="predicted"/>
<comment type="subcellular location">
    <subcellularLocation>
        <location evidence="1">Membrane</location>
        <topology evidence="1">Multi-pass membrane protein</topology>
    </subcellularLocation>
</comment>
<evidence type="ECO:0000313" key="7">
    <source>
        <dbReference type="EMBL" id="QLQ82355.1"/>
    </source>
</evidence>
<feature type="domain" description="Amino acid permease/ SLC12A" evidence="6">
    <location>
        <begin position="276"/>
        <end position="802"/>
    </location>
</feature>
<feature type="transmembrane region" description="Helical" evidence="5">
    <location>
        <begin position="775"/>
        <end position="792"/>
    </location>
</feature>
<feature type="transmembrane region" description="Helical" evidence="5">
    <location>
        <begin position="665"/>
        <end position="684"/>
    </location>
</feature>
<dbReference type="PANTHER" id="PTHR43341:SF46">
    <property type="entry name" value="SPS-SENSOR COMPONENT SSY1"/>
    <property type="match status" value="1"/>
</dbReference>
<feature type="transmembrane region" description="Helical" evidence="5">
    <location>
        <begin position="533"/>
        <end position="552"/>
    </location>
</feature>
<protein>
    <recommendedName>
        <fullName evidence="6">Amino acid permease/ SLC12A domain-containing protein</fullName>
    </recommendedName>
</protein>
<dbReference type="Pfam" id="PF00324">
    <property type="entry name" value="AA_permease"/>
    <property type="match status" value="1"/>
</dbReference>
<dbReference type="GO" id="GO:0015171">
    <property type="term" value="F:amino acid transmembrane transporter activity"/>
    <property type="evidence" value="ECO:0007669"/>
    <property type="project" value="TreeGrafter"/>
</dbReference>
<dbReference type="InterPro" id="IPR004841">
    <property type="entry name" value="AA-permease/SLC12A_dom"/>
</dbReference>
<dbReference type="Gene3D" id="1.20.1740.10">
    <property type="entry name" value="Amino acid/polyamine transporter I"/>
    <property type="match status" value="1"/>
</dbReference>
<feature type="transmembrane region" description="Helical" evidence="5">
    <location>
        <begin position="279"/>
        <end position="298"/>
    </location>
</feature>
<dbReference type="InterPro" id="IPR050524">
    <property type="entry name" value="APC_YAT"/>
</dbReference>
<evidence type="ECO:0000256" key="1">
    <source>
        <dbReference type="ARBA" id="ARBA00004141"/>
    </source>
</evidence>
<name>A0A7H9I0F9_9SACH</name>
<gene>
    <name evidence="7" type="ORF">HG537_0H01160</name>
</gene>
<keyword evidence="8" id="KW-1185">Reference proteome</keyword>
<feature type="transmembrane region" description="Helical" evidence="5">
    <location>
        <begin position="414"/>
        <end position="436"/>
    </location>
</feature>
<evidence type="ECO:0000313" key="8">
    <source>
        <dbReference type="Proteomes" id="UP000510647"/>
    </source>
</evidence>
<keyword evidence="3 5" id="KW-1133">Transmembrane helix</keyword>
<reference evidence="7 8" key="1">
    <citation type="submission" date="2020-06" db="EMBL/GenBank/DDBJ databases">
        <title>The yeast mating-type switching endonuclease HO is a domesticated member of an unorthodox homing genetic element family.</title>
        <authorList>
            <person name="Coughlan A.Y."/>
            <person name="Lombardi L."/>
            <person name="Braun-Galleani S."/>
            <person name="Martos A.R."/>
            <person name="Galeote V."/>
            <person name="Bigey F."/>
            <person name="Dequin S."/>
            <person name="Byrne K.P."/>
            <person name="Wolfe K.H."/>
        </authorList>
    </citation>
    <scope>NUCLEOTIDE SEQUENCE [LARGE SCALE GENOMIC DNA]</scope>
    <source>
        <strain evidence="7 8">CBS2947</strain>
    </source>
</reference>
<feature type="transmembrane region" description="Helical" evidence="5">
    <location>
        <begin position="491"/>
        <end position="512"/>
    </location>
</feature>
<feature type="transmembrane region" description="Helical" evidence="5">
    <location>
        <begin position="704"/>
        <end position="721"/>
    </location>
</feature>
<dbReference type="GO" id="GO:0016020">
    <property type="term" value="C:membrane"/>
    <property type="evidence" value="ECO:0007669"/>
    <property type="project" value="UniProtKB-SubCell"/>
</dbReference>
<evidence type="ECO:0000256" key="4">
    <source>
        <dbReference type="ARBA" id="ARBA00023136"/>
    </source>
</evidence>
<evidence type="ECO:0000256" key="2">
    <source>
        <dbReference type="ARBA" id="ARBA00022692"/>
    </source>
</evidence>
<dbReference type="Proteomes" id="UP000510647">
    <property type="component" value="Chromosome 8"/>
</dbReference>
<dbReference type="EMBL" id="CP059274">
    <property type="protein sequence ID" value="QLQ82355.1"/>
    <property type="molecule type" value="Genomic_DNA"/>
</dbReference>
<dbReference type="PANTHER" id="PTHR43341">
    <property type="entry name" value="AMINO ACID PERMEASE"/>
    <property type="match status" value="1"/>
</dbReference>
<sequence length="842" mass="93951">MGSESPAQGLFPNTHNLQIRTAQDGDSIEISEASSESEVGSTSKNTINTNILRNIIDDEHIHDLEDYKERAANSRFYLTNLYAEKGNITLDKMLEDKFTPEAYSFDPSDFERYNLRVQREYELREKIQSILQEEACGDVKVLKEELVLESYVADGDVRRQSDRASRKKLMNAVSWVNQHLPRFVGNTTAVEPEDNLSRNSSRTHIIDYASYRNMAINEETTVAHKRETTRSFESFESNKFDETCLRSRGLVGYLDDFLNGSNHTVYHVQRKLRVRHIQMVGIGACISVGIFLTSGKAFSIAGPFGALLGFTLTGSVVLATLLSFTELSTLIPVSSGFSGLASRFVEDAFGFALGWTYWFSSMIALPAQIVACTFYLGYFQSLDVSQGSTAGFVTLFLLYPILINMMDVRILGEVVYIVGLLKILISVAVIIAMVLLNAGHGAANYKQVGFRYWDSSKSYDNFTYGLFRPTFDLGDAGNGSMQGIKGAKGRFLAVASVVLISTFAYSGVEMTFVASGEVINPRKSIPSAIKRTFSVVLILYMLLVLSVGINIYSGDPRLLSYYTGSTEDRFIASLNPNVTDWQVTAKCQTRIPAGTGVSKDGVSPWVLALQNFGMCTFASVFNGIMIFFTTGAEVSSLLSSSRTLYAMAVQRKAPAIFQRCNKAGVPYVSVLFSGAFAVVSYLAVDPAAVENFNVLANMASAATSIIWLGLNLSFLRFYYALKARHDIISRDDPSYPYRSPLQPYLSIYGLLGCSSFVLFMGYINFMRNYWNTKSFFSAYGGLMLFAACYIGYKTIGTSKIQHLDQIDMDTGRRETDRIVWKEYRQYSGPYRERVKKLFTWLY</sequence>
<accession>A0A7H9I0F9</accession>
<evidence type="ECO:0000256" key="5">
    <source>
        <dbReference type="SAM" id="Phobius"/>
    </source>
</evidence>